<keyword evidence="1" id="KW-0812">Transmembrane</keyword>
<accession>L0K9V9</accession>
<dbReference type="eggNOG" id="ENOG502Z8QQ">
    <property type="taxonomic scope" value="Bacteria"/>
</dbReference>
<feature type="transmembrane region" description="Helical" evidence="1">
    <location>
        <begin position="319"/>
        <end position="341"/>
    </location>
</feature>
<name>L0K9V9_HALHC</name>
<keyword evidence="1" id="KW-0472">Membrane</keyword>
<dbReference type="Proteomes" id="UP000010880">
    <property type="component" value="Chromosome"/>
</dbReference>
<sequence>MRNLLIVVLIIAVVSAGILAINKSRVETKNSSVELVMDYSLLITTDQVALLPKLKQNGLRTIAVTGTNLSFFNPRLDKLANLSLIPRIAGTISPQKLALILDRFPQTKQIIFKGAQVVGYPDQLAKTAKILQEEGIILGIIEPFIAAQKGVKKLARLMGYQAVRVHSIQHEAMLDSTVEDVINRYLKAVRERGVRTLYLKPFLTAKQTIKLVAGLSHQLKKYGYQLAAANSYQKVEVNPYLRYLVLVGAIAGASLVVDLIRPNLGLVGFVGGIIFLSLCSLFNWQLTLQLVALGIAIITPVFILVIIKRQVSNSQGLVSTMIILMQSGVIALCGGLMITGLLSDISYILQIRVFRGVKLAFVVPLLLAGVYYLATRYDSWGQIFKLLDRPVLWKDIIVIIIVLLGGIIYLGRTGNTSLFGVSTLEMQVREILERILSVRPRFKSFLIGYPLLVLGIDYSIRENQLSWLVTFGLIGPINMINTLSHLHTPVLISLVRIAEGFILGGIIGMGLVVVIGKLSLIKAKFNNNN</sequence>
<organism evidence="2 3">
    <name type="scientific">Halobacteroides halobius (strain ATCC 35273 / DSM 5150 / MD-1)</name>
    <dbReference type="NCBI Taxonomy" id="748449"/>
    <lineage>
        <taxon>Bacteria</taxon>
        <taxon>Bacillati</taxon>
        <taxon>Bacillota</taxon>
        <taxon>Clostridia</taxon>
        <taxon>Halanaerobiales</taxon>
        <taxon>Halobacteroidaceae</taxon>
        <taxon>Halobacteroides</taxon>
    </lineage>
</organism>
<feature type="transmembrane region" description="Helical" evidence="1">
    <location>
        <begin position="467"/>
        <end position="484"/>
    </location>
</feature>
<feature type="transmembrane region" description="Helical" evidence="1">
    <location>
        <begin position="290"/>
        <end position="307"/>
    </location>
</feature>
<feature type="transmembrane region" description="Helical" evidence="1">
    <location>
        <begin position="264"/>
        <end position="284"/>
    </location>
</feature>
<dbReference type="STRING" id="748449.Halha_2226"/>
<evidence type="ECO:0000313" key="3">
    <source>
        <dbReference type="Proteomes" id="UP000010880"/>
    </source>
</evidence>
<feature type="transmembrane region" description="Helical" evidence="1">
    <location>
        <begin position="490"/>
        <end position="515"/>
    </location>
</feature>
<protein>
    <submittedName>
        <fullName evidence="2">Uncharacterized protein</fullName>
    </submittedName>
</protein>
<dbReference type="InterPro" id="IPR043748">
    <property type="entry name" value="DUF5693"/>
</dbReference>
<feature type="transmembrane region" description="Helical" evidence="1">
    <location>
        <begin position="353"/>
        <end position="374"/>
    </location>
</feature>
<gene>
    <name evidence="2" type="ordered locus">Halha_2226</name>
</gene>
<evidence type="ECO:0000313" key="2">
    <source>
        <dbReference type="EMBL" id="AGB42102.1"/>
    </source>
</evidence>
<dbReference type="EMBL" id="CP003359">
    <property type="protein sequence ID" value="AGB42102.1"/>
    <property type="molecule type" value="Genomic_DNA"/>
</dbReference>
<feature type="transmembrane region" description="Helical" evidence="1">
    <location>
        <begin position="395"/>
        <end position="412"/>
    </location>
</feature>
<dbReference type="RefSeq" id="WP_015327816.1">
    <property type="nucleotide sequence ID" value="NC_019978.1"/>
</dbReference>
<reference evidence="3" key="1">
    <citation type="submission" date="2012-02" db="EMBL/GenBank/DDBJ databases">
        <title>The complete genome of Halobacteroides halobius DSM 5150.</title>
        <authorList>
            <person name="Lucas S."/>
            <person name="Copeland A."/>
            <person name="Lapidus A."/>
            <person name="Glavina del Rio T."/>
            <person name="Dalin E."/>
            <person name="Tice H."/>
            <person name="Bruce D."/>
            <person name="Goodwin L."/>
            <person name="Pitluck S."/>
            <person name="Peters L."/>
            <person name="Mikhailova N."/>
            <person name="Gu W."/>
            <person name="Kyrpides N."/>
            <person name="Mavromatis K."/>
            <person name="Ivanova N."/>
            <person name="Brettin T."/>
            <person name="Detter J.C."/>
            <person name="Han C."/>
            <person name="Larimer F."/>
            <person name="Land M."/>
            <person name="Hauser L."/>
            <person name="Markowitz V."/>
            <person name="Cheng J.-F."/>
            <person name="Hugenholtz P."/>
            <person name="Woyke T."/>
            <person name="Wu D."/>
            <person name="Tindall B."/>
            <person name="Pomrenke H."/>
            <person name="Brambilla E."/>
            <person name="Klenk H.-P."/>
            <person name="Eisen J.A."/>
        </authorList>
    </citation>
    <scope>NUCLEOTIDE SEQUENCE [LARGE SCALE GENOMIC DNA]</scope>
    <source>
        <strain evidence="3">ATCC 35273 / DSM 5150 / MD-1</strain>
    </source>
</reference>
<dbReference type="AlphaFoldDB" id="L0K9V9"/>
<dbReference type="OrthoDB" id="3805529at2"/>
<dbReference type="Pfam" id="PF18949">
    <property type="entry name" value="DUF5693"/>
    <property type="match status" value="1"/>
</dbReference>
<dbReference type="KEGG" id="hhl:Halha_2226"/>
<dbReference type="HOGENOM" id="CLU_023389_0_0_9"/>
<feature type="transmembrane region" description="Helical" evidence="1">
    <location>
        <begin position="240"/>
        <end position="257"/>
    </location>
</feature>
<proteinExistence type="predicted"/>
<keyword evidence="3" id="KW-1185">Reference proteome</keyword>
<keyword evidence="1" id="KW-1133">Transmembrane helix</keyword>
<evidence type="ECO:0000256" key="1">
    <source>
        <dbReference type="SAM" id="Phobius"/>
    </source>
</evidence>